<evidence type="ECO:0000256" key="1">
    <source>
        <dbReference type="SAM" id="MobiDB-lite"/>
    </source>
</evidence>
<evidence type="ECO:0000313" key="3">
    <source>
        <dbReference type="Proteomes" id="UP000525623"/>
    </source>
</evidence>
<evidence type="ECO:0000313" key="2">
    <source>
        <dbReference type="EMBL" id="MBB2179812.1"/>
    </source>
</evidence>
<comment type="caution">
    <text evidence="2">The sequence shown here is derived from an EMBL/GenBank/DDBJ whole genome shotgun (WGS) entry which is preliminary data.</text>
</comment>
<dbReference type="Proteomes" id="UP000525623">
    <property type="component" value="Unassembled WGS sequence"/>
</dbReference>
<feature type="compositionally biased region" description="Basic and acidic residues" evidence="1">
    <location>
        <begin position="95"/>
        <end position="104"/>
    </location>
</feature>
<protein>
    <submittedName>
        <fullName evidence="2">Uncharacterized protein</fullName>
    </submittedName>
</protein>
<dbReference type="EMBL" id="JABEQL010000014">
    <property type="protein sequence ID" value="MBB2179812.1"/>
    <property type="molecule type" value="Genomic_DNA"/>
</dbReference>
<dbReference type="AlphaFoldDB" id="A0A7W4JEI8"/>
<sequence length="171" mass="19616">MKLRRPYDISCLLVAVFPYLLNIGRIWNTKCKLLLADEILQRKAEGGFITGRKPDPDTVMPGKAPDKFLDQVPDILRMLEGLRWRKIKGRPQGPRIDRHADTRKTHPLGQENRHAQPQDPGMPDLQDFKISIGGGIHPPFFVERIGMIRIPGPKTYRKQDIRISIFFISAK</sequence>
<gene>
    <name evidence="2" type="ORF">HLH29_11625</name>
</gene>
<keyword evidence="3" id="KW-1185">Reference proteome</keyword>
<feature type="region of interest" description="Disordered" evidence="1">
    <location>
        <begin position="89"/>
        <end position="123"/>
    </location>
</feature>
<accession>A0A7W4JEI8</accession>
<proteinExistence type="predicted"/>
<reference evidence="2 3" key="1">
    <citation type="submission" date="2020-04" db="EMBL/GenBank/DDBJ databases">
        <title>Description of novel Gluconacetobacter.</title>
        <authorList>
            <person name="Sombolestani A."/>
        </authorList>
    </citation>
    <scope>NUCLEOTIDE SEQUENCE [LARGE SCALE GENOMIC DNA]</scope>
    <source>
        <strain evidence="2 3">LMG 27725</strain>
    </source>
</reference>
<name>A0A7W4JEI8_9PROT</name>
<dbReference type="RefSeq" id="WP_182966932.1">
    <property type="nucleotide sequence ID" value="NZ_BAABGC010000017.1"/>
</dbReference>
<organism evidence="2 3">
    <name type="scientific">Gluconacetobacter tumulicola</name>
    <dbReference type="NCBI Taxonomy" id="1017177"/>
    <lineage>
        <taxon>Bacteria</taxon>
        <taxon>Pseudomonadati</taxon>
        <taxon>Pseudomonadota</taxon>
        <taxon>Alphaproteobacteria</taxon>
        <taxon>Acetobacterales</taxon>
        <taxon>Acetobacteraceae</taxon>
        <taxon>Gluconacetobacter</taxon>
    </lineage>
</organism>